<protein>
    <recommendedName>
        <fullName evidence="13">UDP-N-acetylglucosamine 1-carboxyvinyltransferase</fullName>
        <ecNumber evidence="13">2.5.1.7</ecNumber>
    </recommendedName>
    <alternativeName>
        <fullName evidence="13">Enoylpyruvate transferase</fullName>
    </alternativeName>
    <alternativeName>
        <fullName evidence="13">UDP-N-acetylglucosamine enolpyruvyl transferase</fullName>
        <shortName evidence="13">EPT</shortName>
    </alternativeName>
</protein>
<comment type="function">
    <text evidence="13">Cell wall formation. Adds enolpyruvyl to UDP-N-acetylglucosamine.</text>
</comment>
<dbReference type="InterPro" id="IPR036968">
    <property type="entry name" value="Enolpyruvate_Tfrase_sf"/>
</dbReference>
<feature type="binding site" evidence="13">
    <location>
        <begin position="22"/>
        <end position="23"/>
    </location>
    <ligand>
        <name>phosphoenolpyruvate</name>
        <dbReference type="ChEBI" id="CHEBI:58702"/>
    </ligand>
</feature>
<evidence type="ECO:0000256" key="6">
    <source>
        <dbReference type="ARBA" id="ARBA00022960"/>
    </source>
</evidence>
<dbReference type="GO" id="GO:0008360">
    <property type="term" value="P:regulation of cell shape"/>
    <property type="evidence" value="ECO:0007669"/>
    <property type="project" value="UniProtKB-KW"/>
</dbReference>
<dbReference type="Proteomes" id="UP000461670">
    <property type="component" value="Unassembled WGS sequence"/>
</dbReference>
<proteinExistence type="inferred from homology"/>
<comment type="catalytic activity">
    <reaction evidence="12 13">
        <text>phosphoenolpyruvate + UDP-N-acetyl-alpha-D-glucosamine = UDP-N-acetyl-3-O-(1-carboxyvinyl)-alpha-D-glucosamine + phosphate</text>
        <dbReference type="Rhea" id="RHEA:18681"/>
        <dbReference type="ChEBI" id="CHEBI:43474"/>
        <dbReference type="ChEBI" id="CHEBI:57705"/>
        <dbReference type="ChEBI" id="CHEBI:58702"/>
        <dbReference type="ChEBI" id="CHEBI:68483"/>
        <dbReference type="EC" id="2.5.1.7"/>
    </reaction>
</comment>
<name>A0A7V8JQV1_9BURK</name>
<keyword evidence="6 13" id="KW-0133">Cell shape</keyword>
<dbReference type="SUPFAM" id="SSF55205">
    <property type="entry name" value="EPT/RTPC-like"/>
    <property type="match status" value="1"/>
</dbReference>
<dbReference type="GO" id="GO:0051301">
    <property type="term" value="P:cell division"/>
    <property type="evidence" value="ECO:0007669"/>
    <property type="project" value="UniProtKB-KW"/>
</dbReference>
<feature type="binding site" evidence="13">
    <location>
        <position position="94"/>
    </location>
    <ligand>
        <name>UDP-N-acetyl-alpha-D-glucosamine</name>
        <dbReference type="ChEBI" id="CHEBI:57705"/>
    </ligand>
</feature>
<evidence type="ECO:0000256" key="9">
    <source>
        <dbReference type="ARBA" id="ARBA00023316"/>
    </source>
</evidence>
<evidence type="ECO:0000256" key="4">
    <source>
        <dbReference type="ARBA" id="ARBA00022618"/>
    </source>
</evidence>
<feature type="modified residue" description="2-(S-cysteinyl)pyruvic acid O-phosphothioketal" evidence="13">
    <location>
        <position position="118"/>
    </location>
</feature>
<keyword evidence="5 13" id="KW-0808">Transferase</keyword>
<comment type="similarity">
    <text evidence="11 13">Belongs to the EPSP synthase family. MurA subfamily.</text>
</comment>
<dbReference type="GO" id="GO:0008760">
    <property type="term" value="F:UDP-N-acetylglucosamine 1-carboxyvinyltransferase activity"/>
    <property type="evidence" value="ECO:0007669"/>
    <property type="project" value="UniProtKB-UniRule"/>
</dbReference>
<dbReference type="GO" id="GO:0009252">
    <property type="term" value="P:peptidoglycan biosynthetic process"/>
    <property type="evidence" value="ECO:0007669"/>
    <property type="project" value="UniProtKB-UniRule"/>
</dbReference>
<reference evidence="16" key="1">
    <citation type="journal article" date="2020" name="MBio">
        <title>Horizontal gene transfer to a defensive symbiont with a reduced genome amongst a multipartite beetle microbiome.</title>
        <authorList>
            <person name="Waterworth S.C."/>
            <person name="Florez L.V."/>
            <person name="Rees E.R."/>
            <person name="Hertweck C."/>
            <person name="Kaltenpoth M."/>
            <person name="Kwan J.C."/>
        </authorList>
    </citation>
    <scope>NUCLEOTIDE SEQUENCE [LARGE SCALE GENOMIC DNA]</scope>
</reference>
<dbReference type="NCBIfam" id="TIGR01072">
    <property type="entry name" value="murA"/>
    <property type="match status" value="1"/>
</dbReference>
<dbReference type="GO" id="GO:0019277">
    <property type="term" value="P:UDP-N-acetylgalactosamine biosynthetic process"/>
    <property type="evidence" value="ECO:0007669"/>
    <property type="project" value="InterPro"/>
</dbReference>
<keyword evidence="8 13" id="KW-0131">Cell cycle</keyword>
<evidence type="ECO:0000259" key="14">
    <source>
        <dbReference type="Pfam" id="PF00275"/>
    </source>
</evidence>
<dbReference type="Gene3D" id="3.65.10.10">
    <property type="entry name" value="Enolpyruvate transferase domain"/>
    <property type="match status" value="2"/>
</dbReference>
<dbReference type="FunFam" id="3.65.10.10:FF:000001">
    <property type="entry name" value="UDP-N-acetylglucosamine 1-carboxyvinyltransferase"/>
    <property type="match status" value="1"/>
</dbReference>
<organism evidence="15 16">
    <name type="scientific">Paracidovorax wautersii</name>
    <dbReference type="NCBI Taxonomy" id="1177982"/>
    <lineage>
        <taxon>Bacteria</taxon>
        <taxon>Pseudomonadati</taxon>
        <taxon>Pseudomonadota</taxon>
        <taxon>Betaproteobacteria</taxon>
        <taxon>Burkholderiales</taxon>
        <taxon>Comamonadaceae</taxon>
        <taxon>Paracidovorax</taxon>
    </lineage>
</organism>
<comment type="caution">
    <text evidence="13">Lacks conserved residue(s) required for the propagation of feature annotation.</text>
</comment>
<dbReference type="EMBL" id="WNDQ01000017">
    <property type="protein sequence ID" value="KAF1021818.1"/>
    <property type="molecule type" value="Genomic_DNA"/>
</dbReference>
<feature type="binding site" evidence="13">
    <location>
        <position position="336"/>
    </location>
    <ligand>
        <name>UDP-N-acetyl-alpha-D-glucosamine</name>
        <dbReference type="ChEBI" id="CHEBI:57705"/>
    </ligand>
</feature>
<dbReference type="PANTHER" id="PTHR43783:SF1">
    <property type="entry name" value="UDP-N-ACETYLGLUCOSAMINE 1-CARBOXYVINYLTRANSFERASE"/>
    <property type="match status" value="1"/>
</dbReference>
<evidence type="ECO:0000256" key="2">
    <source>
        <dbReference type="ARBA" id="ARBA00004752"/>
    </source>
</evidence>
<evidence type="ECO:0000256" key="8">
    <source>
        <dbReference type="ARBA" id="ARBA00023306"/>
    </source>
</evidence>
<keyword evidence="7 13" id="KW-0573">Peptidoglycan synthesis</keyword>
<keyword evidence="3 13" id="KW-0963">Cytoplasm</keyword>
<keyword evidence="4 13" id="KW-0132">Cell division</keyword>
<dbReference type="CDD" id="cd01555">
    <property type="entry name" value="UdpNAET"/>
    <property type="match status" value="1"/>
</dbReference>
<evidence type="ECO:0000313" key="16">
    <source>
        <dbReference type="Proteomes" id="UP000461670"/>
    </source>
</evidence>
<dbReference type="GO" id="GO:0005737">
    <property type="term" value="C:cytoplasm"/>
    <property type="evidence" value="ECO:0007669"/>
    <property type="project" value="UniProtKB-SubCell"/>
</dbReference>
<evidence type="ECO:0000256" key="10">
    <source>
        <dbReference type="ARBA" id="ARBA00023317"/>
    </source>
</evidence>
<dbReference type="UniPathway" id="UPA00219"/>
<comment type="pathway">
    <text evidence="2 13">Cell wall biogenesis; peptidoglycan biosynthesis.</text>
</comment>
<evidence type="ECO:0000313" key="15">
    <source>
        <dbReference type="EMBL" id="KAF1021818.1"/>
    </source>
</evidence>
<feature type="binding site" evidence="13">
    <location>
        <begin position="123"/>
        <end position="127"/>
    </location>
    <ligand>
        <name>UDP-N-acetyl-alpha-D-glucosamine</name>
        <dbReference type="ChEBI" id="CHEBI:57705"/>
    </ligand>
</feature>
<feature type="binding site" evidence="13">
    <location>
        <position position="314"/>
    </location>
    <ligand>
        <name>UDP-N-acetyl-alpha-D-glucosamine</name>
        <dbReference type="ChEBI" id="CHEBI:57705"/>
    </ligand>
</feature>
<dbReference type="Pfam" id="PF00275">
    <property type="entry name" value="EPSP_synthase"/>
    <property type="match status" value="1"/>
</dbReference>
<evidence type="ECO:0000256" key="1">
    <source>
        <dbReference type="ARBA" id="ARBA00004496"/>
    </source>
</evidence>
<dbReference type="GO" id="GO:0071555">
    <property type="term" value="P:cell wall organization"/>
    <property type="evidence" value="ECO:0007669"/>
    <property type="project" value="UniProtKB-KW"/>
</dbReference>
<evidence type="ECO:0000256" key="13">
    <source>
        <dbReference type="HAMAP-Rule" id="MF_00111"/>
    </source>
</evidence>
<dbReference type="InterPro" id="IPR050068">
    <property type="entry name" value="MurA_subfamily"/>
</dbReference>
<keyword evidence="9 13" id="KW-0961">Cell wall biogenesis/degradation</keyword>
<gene>
    <name evidence="13 15" type="primary">murA</name>
    <name evidence="15" type="ORF">GAK30_01506</name>
</gene>
<evidence type="ECO:0000256" key="12">
    <source>
        <dbReference type="ARBA" id="ARBA00047527"/>
    </source>
</evidence>
<dbReference type="InterPro" id="IPR013792">
    <property type="entry name" value="RNA3'P_cycl/enolpyr_Trfase_a/b"/>
</dbReference>
<evidence type="ECO:0000256" key="5">
    <source>
        <dbReference type="ARBA" id="ARBA00022679"/>
    </source>
</evidence>
<evidence type="ECO:0000256" key="7">
    <source>
        <dbReference type="ARBA" id="ARBA00022984"/>
    </source>
</evidence>
<dbReference type="InterPro" id="IPR005750">
    <property type="entry name" value="UDP_GlcNAc_COvinyl_MurA"/>
</dbReference>
<feature type="active site" description="Proton donor" evidence="13">
    <location>
        <position position="118"/>
    </location>
</feature>
<dbReference type="HAMAP" id="MF_00111">
    <property type="entry name" value="MurA"/>
    <property type="match status" value="1"/>
</dbReference>
<dbReference type="InterPro" id="IPR001986">
    <property type="entry name" value="Enolpyruvate_Tfrase_dom"/>
</dbReference>
<dbReference type="AlphaFoldDB" id="A0A7V8JQV1"/>
<evidence type="ECO:0000256" key="3">
    <source>
        <dbReference type="ARBA" id="ARBA00022490"/>
    </source>
</evidence>
<accession>A0A7V8JQV1</accession>
<keyword evidence="10 13" id="KW-0670">Pyruvate</keyword>
<sequence>MDKLLIRGGRRLQGEVQISGAKNAALPELCATLLTAEPVTLHNVPQLQDIRTMRQLIGNMGVRIEPAGDHSDLAFHAASLDKHEAPYELVKTMRASILVLGPLLARLGVATVSLPGGCAIGSRPVDQHIKGLQAMGAQILVEHGDIQARLPEGQTRLRGARITTDMVTVTGTENLLMAATLAEGETILENAAREPEIVDLAEMLIKMGARIEGHGTSRIRIQGVERLHGCDHAVVADRIEAGTFLCAVAATGGDVLLKDARADHLEAVIDKLREAGAVVEVEPRGIRVRASAPAFVNLRAPTLRTSEYPGFPTDMQAQFMALNAVSSGASVITENIFENRFMHVNELVRLGANIRTDGRTATIEGVPQLSGATVMATDLRASASLVIAGLVADGVTAVERIYHLDRGYDRMESKLQGIGADIERVRA</sequence>
<dbReference type="NCBIfam" id="NF006873">
    <property type="entry name" value="PRK09369.1"/>
    <property type="match status" value="1"/>
</dbReference>
<evidence type="ECO:0000256" key="11">
    <source>
        <dbReference type="ARBA" id="ARBA00038367"/>
    </source>
</evidence>
<feature type="domain" description="Enolpyruvate transferase" evidence="14">
    <location>
        <begin position="7"/>
        <end position="415"/>
    </location>
</feature>
<dbReference type="EC" id="2.5.1.7" evidence="13"/>
<dbReference type="PANTHER" id="PTHR43783">
    <property type="entry name" value="UDP-N-ACETYLGLUCOSAMINE 1-CARBOXYVINYLTRANSFERASE"/>
    <property type="match status" value="1"/>
</dbReference>
<comment type="subcellular location">
    <subcellularLocation>
        <location evidence="1 13">Cytoplasm</location>
    </subcellularLocation>
</comment>
<comment type="caution">
    <text evidence="15">The sequence shown here is derived from an EMBL/GenBank/DDBJ whole genome shotgun (WGS) entry which is preliminary data.</text>
</comment>